<comment type="similarity">
    <text evidence="1 3">Belongs to the short-chain dehydrogenases/reductases (SDR) family.</text>
</comment>
<dbReference type="CDD" id="cd05371">
    <property type="entry name" value="HSD10-like_SDR_c"/>
    <property type="match status" value="1"/>
</dbReference>
<dbReference type="AlphaFoldDB" id="A0A4U1JTQ9"/>
<evidence type="ECO:0000313" key="6">
    <source>
        <dbReference type="Proteomes" id="UP000310597"/>
    </source>
</evidence>
<dbReference type="PANTHER" id="PTHR43658:SF8">
    <property type="entry name" value="17-BETA-HYDROXYSTEROID DEHYDROGENASE 14-RELATED"/>
    <property type="match status" value="1"/>
</dbReference>
<dbReference type="Proteomes" id="UP000310597">
    <property type="component" value="Unassembled WGS sequence"/>
</dbReference>
<reference evidence="5 6" key="1">
    <citation type="submission" date="2019-04" db="EMBL/GenBank/DDBJ databases">
        <title>Draft Whole-Genome sequence of the purple photosynthetic bacterium Rhodobacter capsulatus SP108 with an indigenous class A beta-lactamase.</title>
        <authorList>
            <person name="Robertson S."/>
            <person name="Meyer T.E."/>
            <person name="Kyndt J.A."/>
        </authorList>
    </citation>
    <scope>NUCLEOTIDE SEQUENCE [LARGE SCALE GENOMIC DNA]</scope>
    <source>
        <strain evidence="5 6">SP108</strain>
    </source>
</reference>
<dbReference type="PROSITE" id="PS00061">
    <property type="entry name" value="ADH_SHORT"/>
    <property type="match status" value="1"/>
</dbReference>
<dbReference type="RefSeq" id="WP_136905285.1">
    <property type="nucleotide sequence ID" value="NZ_SWJZ01000016.1"/>
</dbReference>
<name>A0A4U1JTQ9_RHOCA</name>
<evidence type="ECO:0000256" key="1">
    <source>
        <dbReference type="ARBA" id="ARBA00006484"/>
    </source>
</evidence>
<comment type="caution">
    <text evidence="5">The sequence shown here is derived from an EMBL/GenBank/DDBJ whole genome shotgun (WGS) entry which is preliminary data.</text>
</comment>
<dbReference type="InterPro" id="IPR057326">
    <property type="entry name" value="KR_dom"/>
</dbReference>
<dbReference type="PRINTS" id="PR00080">
    <property type="entry name" value="SDRFAMILY"/>
</dbReference>
<keyword evidence="2" id="KW-0560">Oxidoreductase</keyword>
<dbReference type="EMBL" id="SWJZ01000016">
    <property type="protein sequence ID" value="TKD22724.1"/>
    <property type="molecule type" value="Genomic_DNA"/>
</dbReference>
<dbReference type="InterPro" id="IPR020904">
    <property type="entry name" value="Sc_DH/Rdtase_CS"/>
</dbReference>
<gene>
    <name evidence="5" type="ORF">FBT96_05255</name>
</gene>
<proteinExistence type="inferred from homology"/>
<dbReference type="FunFam" id="3.40.50.720:FF:000215">
    <property type="entry name" value="3-hydroxyacyl-CoA dehydrogenase type-2"/>
    <property type="match status" value="1"/>
</dbReference>
<dbReference type="InterPro" id="IPR036291">
    <property type="entry name" value="NAD(P)-bd_dom_sf"/>
</dbReference>
<dbReference type="PANTHER" id="PTHR43658">
    <property type="entry name" value="SHORT-CHAIN DEHYDROGENASE/REDUCTASE"/>
    <property type="match status" value="1"/>
</dbReference>
<sequence>MQISERVFVVTGGGSGLGAAVARMVVDAGGKVVIVDLNAEAGMAMVSDLGAAARFCRADVTQEGDGRAAIALAVSVFGRLDALVNCAGVAPGEKILGREGPHRLDSFARAVTVNLVGTFNMLRLAAEAMAGNAPGPGGERGVIVNTASIAAFDGQIGQAAYAASKGGVAALTLPAARELARHGIRVVTVAPGIFRTPMMAGLPQEVQDSLGASVPFPNRLGDPAEYAALVRHICENQMMNGEVLRLDGALRMAAK</sequence>
<organism evidence="5 6">
    <name type="scientific">Rhodobacter capsulatus</name>
    <name type="common">Rhodopseudomonas capsulata</name>
    <dbReference type="NCBI Taxonomy" id="1061"/>
    <lineage>
        <taxon>Bacteria</taxon>
        <taxon>Pseudomonadati</taxon>
        <taxon>Pseudomonadota</taxon>
        <taxon>Alphaproteobacteria</taxon>
        <taxon>Rhodobacterales</taxon>
        <taxon>Rhodobacter group</taxon>
        <taxon>Rhodobacter</taxon>
    </lineage>
</organism>
<dbReference type="Pfam" id="PF00106">
    <property type="entry name" value="adh_short"/>
    <property type="match status" value="1"/>
</dbReference>
<evidence type="ECO:0000259" key="4">
    <source>
        <dbReference type="SMART" id="SM00822"/>
    </source>
</evidence>
<feature type="domain" description="Ketoreductase" evidence="4">
    <location>
        <begin position="6"/>
        <end position="197"/>
    </location>
</feature>
<dbReference type="SMART" id="SM00822">
    <property type="entry name" value="PKS_KR"/>
    <property type="match status" value="1"/>
</dbReference>
<evidence type="ECO:0000256" key="3">
    <source>
        <dbReference type="RuleBase" id="RU000363"/>
    </source>
</evidence>
<evidence type="ECO:0000313" key="5">
    <source>
        <dbReference type="EMBL" id="TKD22724.1"/>
    </source>
</evidence>
<accession>A0A4U1JTQ9</accession>
<evidence type="ECO:0000256" key="2">
    <source>
        <dbReference type="ARBA" id="ARBA00023002"/>
    </source>
</evidence>
<dbReference type="GO" id="GO:0016491">
    <property type="term" value="F:oxidoreductase activity"/>
    <property type="evidence" value="ECO:0007669"/>
    <property type="project" value="UniProtKB-KW"/>
</dbReference>
<dbReference type="PRINTS" id="PR00081">
    <property type="entry name" value="GDHRDH"/>
</dbReference>
<protein>
    <submittedName>
        <fullName evidence="5">3-hydroxyacyl-CoA dehydrogenase</fullName>
    </submittedName>
</protein>
<dbReference type="Gene3D" id="3.40.50.720">
    <property type="entry name" value="NAD(P)-binding Rossmann-like Domain"/>
    <property type="match status" value="1"/>
</dbReference>
<dbReference type="SUPFAM" id="SSF51735">
    <property type="entry name" value="NAD(P)-binding Rossmann-fold domains"/>
    <property type="match status" value="1"/>
</dbReference>
<dbReference type="OrthoDB" id="9795647at2"/>
<dbReference type="InterPro" id="IPR002347">
    <property type="entry name" value="SDR_fam"/>
</dbReference>